<keyword evidence="2" id="KW-0479">Metal-binding</keyword>
<sequence>MDRFQSTLEATSLQNIARIMGEAKVVFFHEDGIVQEAFFISTAPVRGFEKLVIGKNISFAIKAVMRICGVCHVAHANAISDAVENALALAPLINVRHMRELLGLVNRIQTHLLLLIMASGDMIVENRRNEIVLKLIRLYDKVSDCLLKLGGGVTHPPYLSVCGLSKPPKWSVLNHLRARFPRIKKEWEEIREELIDEDNFTEVADELRGKIIKTDLLASDLFFGDRYRISYRDVQTVPYWEYREQPRDLVNQANCMVALYKGKLVEVGPRARLLKFTPFTGTTLFGLYTARIAEIDLAFGRICELLDVIDTKGPFRKECMVYRHGKGVGIYEAPRGTLFHHIELDEEGRVEKLKIITPTMFNIPVIESSVKGLTVEAAEVAVRLFDPCIPCATHVERI</sequence>
<organism evidence="3 4">
    <name type="scientific">Thermococcus barophilus</name>
    <dbReference type="NCBI Taxonomy" id="55802"/>
    <lineage>
        <taxon>Archaea</taxon>
        <taxon>Methanobacteriati</taxon>
        <taxon>Methanobacteriota</taxon>
        <taxon>Thermococci</taxon>
        <taxon>Thermococcales</taxon>
        <taxon>Thermococcaceae</taxon>
        <taxon>Thermococcus</taxon>
    </lineage>
</organism>
<dbReference type="RefSeq" id="WP_056934246.1">
    <property type="nucleotide sequence ID" value="NZ_CP013050.1"/>
</dbReference>
<reference evidence="3 4" key="1">
    <citation type="journal article" date="2016" name="Genome Announc.">
        <title>Complete genome sequence of the hyperthermophilic and piezophilic archaeon Thermococcus barophilus Ch5, capable of growth at the expense of hydrogenogenesis from carbon monoxide and formate.</title>
        <authorList>
            <person name="Oger P."/>
            <person name="Sokolova T.G."/>
            <person name="Kozhevnikova D.A."/>
            <person name="Taranov E.A."/>
            <person name="Vannier P."/>
            <person name="Lee H.S."/>
            <person name="Kwon K.K."/>
            <person name="Kang S.G."/>
            <person name="Lee J.H."/>
            <person name="Bonch-Osmolovskaya E.A."/>
            <person name="Lebedinsky A.V."/>
        </authorList>
    </citation>
    <scope>NUCLEOTIDE SEQUENCE [LARGE SCALE GENOMIC DNA]</scope>
    <source>
        <strain evidence="4">Ch5</strain>
    </source>
</reference>
<evidence type="ECO:0000313" key="4">
    <source>
        <dbReference type="Proteomes" id="UP000066042"/>
    </source>
</evidence>
<name>A0A0S1XD37_THEBA</name>
<feature type="binding site" evidence="2">
    <location>
        <position position="71"/>
    </location>
    <ligand>
        <name>Fe cation</name>
        <dbReference type="ChEBI" id="CHEBI:24875"/>
    </ligand>
</feature>
<evidence type="ECO:0000313" key="3">
    <source>
        <dbReference type="EMBL" id="ALM75679.1"/>
    </source>
</evidence>
<dbReference type="Pfam" id="PF00374">
    <property type="entry name" value="NiFeSe_Hases"/>
    <property type="match status" value="2"/>
</dbReference>
<feature type="binding site" evidence="2">
    <location>
        <position position="391"/>
    </location>
    <ligand>
        <name>Fe cation</name>
        <dbReference type="ChEBI" id="CHEBI:24875"/>
    </ligand>
</feature>
<comment type="cofactor">
    <cofactor evidence="2">
        <name>Ni(2+)</name>
        <dbReference type="ChEBI" id="CHEBI:49786"/>
    </cofactor>
</comment>
<feature type="binding site" evidence="2">
    <location>
        <position position="355"/>
    </location>
    <ligand>
        <name>Mg(2+)</name>
        <dbReference type="ChEBI" id="CHEBI:18420"/>
    </ligand>
</feature>
<keyword evidence="2" id="KW-0408">Iron</keyword>
<gene>
    <name evidence="3" type="primary">frhA1</name>
    <name evidence="3" type="ORF">TBCH5v1_1769</name>
</gene>
<comment type="cofactor">
    <cofactor evidence="2">
        <name>Fe cation</name>
        <dbReference type="ChEBI" id="CHEBI:24875"/>
    </cofactor>
</comment>
<dbReference type="Proteomes" id="UP000066042">
    <property type="component" value="Chromosome"/>
</dbReference>
<feature type="binding site" evidence="2">
    <location>
        <position position="388"/>
    </location>
    <ligand>
        <name>Ni(2+)</name>
        <dbReference type="ChEBI" id="CHEBI:49786"/>
    </ligand>
</feature>
<dbReference type="EC" id="1.12.98.1" evidence="3"/>
<dbReference type="PANTHER" id="PTHR43600:SF1">
    <property type="entry name" value="COENZYME F420 HYDROGENASE SUBUNIT ALPHA"/>
    <property type="match status" value="1"/>
</dbReference>
<dbReference type="GO" id="GO:0016151">
    <property type="term" value="F:nickel cation binding"/>
    <property type="evidence" value="ECO:0007669"/>
    <property type="project" value="InterPro"/>
</dbReference>
<dbReference type="EMBL" id="CP013050">
    <property type="protein sequence ID" value="ALM75679.1"/>
    <property type="molecule type" value="Genomic_DNA"/>
</dbReference>
<keyword evidence="2" id="KW-0460">Magnesium</keyword>
<dbReference type="SUPFAM" id="SSF56762">
    <property type="entry name" value="HydB/Nqo4-like"/>
    <property type="match status" value="1"/>
</dbReference>
<dbReference type="GO" id="GO:0050454">
    <property type="term" value="F:coenzyme F420 hydrogenase activity"/>
    <property type="evidence" value="ECO:0007669"/>
    <property type="project" value="UniProtKB-EC"/>
</dbReference>
<accession>A0A0S1XD37</accession>
<dbReference type="PATRIC" id="fig|55802.8.peg.1747"/>
<dbReference type="STRING" id="55802.TBCH5v1_1769"/>
<dbReference type="AlphaFoldDB" id="A0A0S1XD37"/>
<dbReference type="PANTHER" id="PTHR43600">
    <property type="entry name" value="COENZYME F420 HYDROGENASE, SUBUNIT ALPHA"/>
    <property type="match status" value="1"/>
</dbReference>
<feature type="binding site" evidence="2">
    <location>
        <position position="394"/>
    </location>
    <ligand>
        <name>Mg(2+)</name>
        <dbReference type="ChEBI" id="CHEBI:18420"/>
    </ligand>
</feature>
<proteinExistence type="predicted"/>
<dbReference type="InterPro" id="IPR029014">
    <property type="entry name" value="NiFe-Hase_large"/>
</dbReference>
<dbReference type="GeneID" id="26137007"/>
<evidence type="ECO:0000256" key="1">
    <source>
        <dbReference type="ARBA" id="ARBA00023002"/>
    </source>
</evidence>
<dbReference type="GO" id="GO:0008901">
    <property type="term" value="F:ferredoxin hydrogenase activity"/>
    <property type="evidence" value="ECO:0007669"/>
    <property type="project" value="InterPro"/>
</dbReference>
<feature type="binding site" evidence="2">
    <location>
        <position position="68"/>
    </location>
    <ligand>
        <name>Ni(2+)</name>
        <dbReference type="ChEBI" id="CHEBI:49786"/>
    </ligand>
</feature>
<evidence type="ECO:0000256" key="2">
    <source>
        <dbReference type="PIRSR" id="PIRSR601501-1"/>
    </source>
</evidence>
<dbReference type="PROSITE" id="PS00507">
    <property type="entry name" value="NI_HGENASE_L_1"/>
    <property type="match status" value="1"/>
</dbReference>
<keyword evidence="2" id="KW-0533">Nickel</keyword>
<dbReference type="InterPro" id="IPR001501">
    <property type="entry name" value="Ni-dep_hyd_lsu"/>
</dbReference>
<protein>
    <submittedName>
        <fullName evidence="3">FrhAGB-like [NiFe]-hydrogenase alpha subunit</fullName>
        <ecNumber evidence="3">1.12.98.1</ecNumber>
    </submittedName>
</protein>
<dbReference type="InterPro" id="IPR018194">
    <property type="entry name" value="Ni-dep_hyd_lsu_Ni_BS"/>
</dbReference>
<feature type="binding site" evidence="2">
    <location>
        <position position="49"/>
    </location>
    <ligand>
        <name>Mg(2+)</name>
        <dbReference type="ChEBI" id="CHEBI:18420"/>
    </ligand>
</feature>
<keyword evidence="1 3" id="KW-0560">Oxidoreductase</keyword>
<feature type="binding site" evidence="2">
    <location>
        <position position="71"/>
    </location>
    <ligand>
        <name>Ni(2+)</name>
        <dbReference type="ChEBI" id="CHEBI:49786"/>
    </ligand>
</feature>
<dbReference type="Gene3D" id="1.10.645.10">
    <property type="entry name" value="Cytochrome-c3 Hydrogenase, chain B"/>
    <property type="match status" value="1"/>
</dbReference>